<protein>
    <recommendedName>
        <fullName evidence="5">Cell division protein FtsL</fullName>
    </recommendedName>
</protein>
<gene>
    <name evidence="3" type="ORF">F8O02_03805</name>
</gene>
<dbReference type="RefSeq" id="WP_158035909.1">
    <property type="nucleotide sequence ID" value="NZ_BAAAZV010000003.1"/>
</dbReference>
<evidence type="ECO:0008006" key="5">
    <source>
        <dbReference type="Google" id="ProtNLM"/>
    </source>
</evidence>
<proteinExistence type="predicted"/>
<dbReference type="Proteomes" id="UP000481339">
    <property type="component" value="Unassembled WGS sequence"/>
</dbReference>
<evidence type="ECO:0000256" key="1">
    <source>
        <dbReference type="SAM" id="MobiDB-lite"/>
    </source>
</evidence>
<feature type="compositionally biased region" description="Polar residues" evidence="1">
    <location>
        <begin position="125"/>
        <end position="140"/>
    </location>
</feature>
<feature type="transmembrane region" description="Helical" evidence="2">
    <location>
        <begin position="17"/>
        <end position="39"/>
    </location>
</feature>
<evidence type="ECO:0000313" key="3">
    <source>
        <dbReference type="EMBL" id="KAB1632987.1"/>
    </source>
</evidence>
<evidence type="ECO:0000256" key="2">
    <source>
        <dbReference type="SAM" id="Phobius"/>
    </source>
</evidence>
<dbReference type="EMBL" id="WBKA01000002">
    <property type="protein sequence ID" value="KAB1632987.1"/>
    <property type="molecule type" value="Genomic_DNA"/>
</dbReference>
<keyword evidence="2" id="KW-0812">Transmembrane</keyword>
<dbReference type="AlphaFoldDB" id="A0A7C8FQS7"/>
<keyword evidence="4" id="KW-1185">Reference proteome</keyword>
<accession>A0A7C8FQS7</accession>
<name>A0A7C8FQS7_9MICO</name>
<dbReference type="OrthoDB" id="4792842at2"/>
<keyword evidence="2" id="KW-0472">Membrane</keyword>
<feature type="region of interest" description="Disordered" evidence="1">
    <location>
        <begin position="125"/>
        <end position="180"/>
    </location>
</feature>
<keyword evidence="2" id="KW-1133">Transmembrane helix</keyword>
<sequence>MTSGIIRRHDARRFWRAALIVGIIVIALALKLVVSIGLADGSYRITSLQQQQKQIARQSQTVSEEISALESPQNLAEQAESLGMRPSTQVTFLSLSDGRVLGSADVKGAQVPAQESLVDNAVLDSTQTRSTDATSSSVPQSVAGEGQASDVSAADDATDDATDDAQSVDGGDGLPEMTLR</sequence>
<comment type="caution">
    <text evidence="3">The sequence shown here is derived from an EMBL/GenBank/DDBJ whole genome shotgun (WGS) entry which is preliminary data.</text>
</comment>
<reference evidence="3 4" key="1">
    <citation type="submission" date="2019-09" db="EMBL/GenBank/DDBJ databases">
        <title>Phylogeny of genus Pseudoclavibacter and closely related genus.</title>
        <authorList>
            <person name="Li Y."/>
        </authorList>
    </citation>
    <scope>NUCLEOTIDE SEQUENCE [LARGE SCALE GENOMIC DNA]</scope>
    <source>
        <strain evidence="3 4">JCM 16921</strain>
    </source>
</reference>
<organism evidence="3 4">
    <name type="scientific">Pseudoclavibacter caeni</name>
    <dbReference type="NCBI Taxonomy" id="908846"/>
    <lineage>
        <taxon>Bacteria</taxon>
        <taxon>Bacillati</taxon>
        <taxon>Actinomycetota</taxon>
        <taxon>Actinomycetes</taxon>
        <taxon>Micrococcales</taxon>
        <taxon>Microbacteriaceae</taxon>
        <taxon>Pseudoclavibacter</taxon>
    </lineage>
</organism>
<evidence type="ECO:0000313" key="4">
    <source>
        <dbReference type="Proteomes" id="UP000481339"/>
    </source>
</evidence>